<evidence type="ECO:0000256" key="9">
    <source>
        <dbReference type="ARBA" id="ARBA00022989"/>
    </source>
</evidence>
<keyword evidence="9" id="KW-1133">Transmembrane helix</keyword>
<dbReference type="InterPro" id="IPR002659">
    <property type="entry name" value="Glyco_trans_31"/>
</dbReference>
<dbReference type="GO" id="GO:0030311">
    <property type="term" value="P:poly-N-acetyllactosamine biosynthetic process"/>
    <property type="evidence" value="ECO:0007669"/>
    <property type="project" value="TreeGrafter"/>
</dbReference>
<reference evidence="17 18" key="1">
    <citation type="submission" date="2019-04" db="EMBL/GenBank/DDBJ databases">
        <authorList>
            <consortium name="Wellcome Sanger Institute Data Sharing"/>
        </authorList>
    </citation>
    <scope>NUCLEOTIDE SEQUENCE [LARGE SCALE GENOMIC DNA]</scope>
</reference>
<keyword evidence="12" id="KW-0325">Glycoprotein</keyword>
<keyword evidence="7" id="KW-0812">Transmembrane</keyword>
<evidence type="ECO:0000256" key="2">
    <source>
        <dbReference type="ARBA" id="ARBA00004323"/>
    </source>
</evidence>
<dbReference type="PANTHER" id="PTHR11214">
    <property type="entry name" value="BETA-1,3-N-ACETYLGLUCOSAMINYLTRANSFERASE"/>
    <property type="match status" value="1"/>
</dbReference>
<comment type="cofactor">
    <cofactor evidence="1">
        <name>Mn(2+)</name>
        <dbReference type="ChEBI" id="CHEBI:29035"/>
    </cofactor>
</comment>
<comment type="subcellular location">
    <subcellularLocation>
        <location evidence="2 16">Golgi apparatus membrane</location>
        <topology evidence="2 16">Single-pass type II membrane protein</topology>
    </subcellularLocation>
</comment>
<name>A0A8C9SK93_SCLFO</name>
<keyword evidence="8" id="KW-0735">Signal-anchor</keyword>
<evidence type="ECO:0000256" key="7">
    <source>
        <dbReference type="ARBA" id="ARBA00022692"/>
    </source>
</evidence>
<accession>A0A8C9SK93</accession>
<evidence type="ECO:0000256" key="15">
    <source>
        <dbReference type="ARBA" id="ARBA00065824"/>
    </source>
</evidence>
<evidence type="ECO:0000256" key="12">
    <source>
        <dbReference type="ARBA" id="ARBA00023180"/>
    </source>
</evidence>
<dbReference type="GeneID" id="108941050"/>
<comment type="catalytic activity">
    <reaction evidence="14">
        <text>a beta-D-galactosyl-(1-&gt;4)-N-acetyl-beta-D-glucosaminyl derivative + UDP-N-acetyl-alpha-D-glucosamine = an N-acetyl-beta-D-glucosaminyl-(1-&gt;3)-beta-D-galactosyl-(1-&gt;4)-N-acetyl-beta-D-glucosaminyl derivative + UDP + H(+)</text>
        <dbReference type="Rhea" id="RHEA:14389"/>
        <dbReference type="ChEBI" id="CHEBI:15378"/>
        <dbReference type="ChEBI" id="CHEBI:57705"/>
        <dbReference type="ChEBI" id="CHEBI:58223"/>
        <dbReference type="ChEBI" id="CHEBI:133507"/>
        <dbReference type="ChEBI" id="CHEBI:134090"/>
        <dbReference type="EC" id="2.4.1.149"/>
    </reaction>
</comment>
<dbReference type="Ensembl" id="ENSSFOT00015036536.2">
    <property type="protein sequence ID" value="ENSSFOP00015036144.1"/>
    <property type="gene ID" value="ENSSFOG00015023004.2"/>
</dbReference>
<dbReference type="RefSeq" id="XP_018619017.1">
    <property type="nucleotide sequence ID" value="XM_018763501.2"/>
</dbReference>
<dbReference type="GO" id="GO:0006493">
    <property type="term" value="P:protein O-linked glycosylation"/>
    <property type="evidence" value="ECO:0007669"/>
    <property type="project" value="TreeGrafter"/>
</dbReference>
<comment type="similarity">
    <text evidence="4 16">Belongs to the glycosyltransferase 31 family.</text>
</comment>
<sequence length="458" mass="52492">MTARRPALPSVWSVRTGSPYSFLKFASFLDARMRRGKTFIAVALTSSSVLVFLFSSLSKVSVPTSKAPTGETFDIPTPRNRVNVSATVIQVPQSVSTKHPVKPDIAIISENFRKSVPQSSAYWNRMQNFNLRQLDSGNFKGNSEKDEQLLWSQCHAQTVEMLNTNIQDFNSYPPLYQDFLQGMECRTPPILIDQPQKCGGNEQTFLLFGIKSVPNNFQERQTVRETWGQEKLYEGGLQVRLVFLLGAWSLNEPHLDILLKHEADQFGDVLQWDFRDSFFNLTLKENVFFNWVLKHCSQARFIFKGDDDVFVNTMLMVHFLQSLEPEKASTLYTGHVVTQASPFRDAKNKYYVPMSFFEGAYPVYTGGGGFLFSGSLVRDLYRVSQYIPFFPIDDVYTGMCFQALGIQPESHKDFRTFDIREEDRDNACVHKDLVLVHKRTPQQIMLLWKRINSPLLTC</sequence>
<keyword evidence="13" id="KW-0464">Manganese</keyword>
<dbReference type="CTD" id="797513"/>
<evidence type="ECO:0000256" key="11">
    <source>
        <dbReference type="ARBA" id="ARBA00023136"/>
    </source>
</evidence>
<dbReference type="KEGG" id="sfm:108941050"/>
<reference evidence="17" key="2">
    <citation type="submission" date="2025-08" db="UniProtKB">
        <authorList>
            <consortium name="Ensembl"/>
        </authorList>
    </citation>
    <scope>IDENTIFICATION</scope>
</reference>
<dbReference type="GO" id="GO:0000139">
    <property type="term" value="C:Golgi membrane"/>
    <property type="evidence" value="ECO:0007669"/>
    <property type="project" value="UniProtKB-SubCell"/>
</dbReference>
<evidence type="ECO:0000256" key="13">
    <source>
        <dbReference type="ARBA" id="ARBA00023211"/>
    </source>
</evidence>
<comment type="pathway">
    <text evidence="3">Protein modification; protein glycosylation.</text>
</comment>
<proteinExistence type="inferred from homology"/>
<dbReference type="GO" id="GO:0008532">
    <property type="term" value="F:N-acetyllactosaminide beta-1,3-N-acetylglucosaminyltransferase activity"/>
    <property type="evidence" value="ECO:0007669"/>
    <property type="project" value="UniProtKB-EC"/>
</dbReference>
<evidence type="ECO:0000256" key="5">
    <source>
        <dbReference type="ARBA" id="ARBA00022676"/>
    </source>
</evidence>
<dbReference type="Pfam" id="PF01762">
    <property type="entry name" value="Galactosyl_T"/>
    <property type="match status" value="1"/>
</dbReference>
<keyword evidence="6" id="KW-0808">Transferase</keyword>
<keyword evidence="5 16" id="KW-0328">Glycosyltransferase</keyword>
<dbReference type="PANTHER" id="PTHR11214:SF87">
    <property type="entry name" value="UDP-GLCNAC:BETAGAL BETA-1,3-N-ACETYLGLUCOSAMINYLTRANSFERASE 8"/>
    <property type="match status" value="1"/>
</dbReference>
<evidence type="ECO:0000313" key="17">
    <source>
        <dbReference type="Ensembl" id="ENSSFOP00015036144.1"/>
    </source>
</evidence>
<dbReference type="GO" id="GO:0016262">
    <property type="term" value="F:protein N-acetylglucosaminyltransferase activity"/>
    <property type="evidence" value="ECO:0007669"/>
    <property type="project" value="TreeGrafter"/>
</dbReference>
<evidence type="ECO:0000256" key="4">
    <source>
        <dbReference type="ARBA" id="ARBA00008661"/>
    </source>
</evidence>
<keyword evidence="10 16" id="KW-0333">Golgi apparatus</keyword>
<evidence type="ECO:0000313" key="18">
    <source>
        <dbReference type="Proteomes" id="UP000694397"/>
    </source>
</evidence>
<dbReference type="RefSeq" id="XP_018619009.1">
    <property type="nucleotide sequence ID" value="XM_018763493.2"/>
</dbReference>
<dbReference type="Proteomes" id="UP000694397">
    <property type="component" value="Chromosome 10"/>
</dbReference>
<comment type="subunit">
    <text evidence="15">Interacts with B3GNT8; this interaction greatly increases B3GNT2 catalytic activity, independently of B3GNT8 enzymatic activity.</text>
</comment>
<evidence type="ECO:0000256" key="6">
    <source>
        <dbReference type="ARBA" id="ARBA00022679"/>
    </source>
</evidence>
<protein>
    <recommendedName>
        <fullName evidence="16">Hexosyltransferase</fullName>
        <ecNumber evidence="16">2.4.1.-</ecNumber>
    </recommendedName>
</protein>
<gene>
    <name evidence="17" type="primary">b3gnt2l</name>
</gene>
<dbReference type="EC" id="2.4.1.-" evidence="16"/>
<organism evidence="17 18">
    <name type="scientific">Scleropages formosus</name>
    <name type="common">Asian bonytongue</name>
    <name type="synonym">Osteoglossum formosum</name>
    <dbReference type="NCBI Taxonomy" id="113540"/>
    <lineage>
        <taxon>Eukaryota</taxon>
        <taxon>Metazoa</taxon>
        <taxon>Chordata</taxon>
        <taxon>Craniata</taxon>
        <taxon>Vertebrata</taxon>
        <taxon>Euteleostomi</taxon>
        <taxon>Actinopterygii</taxon>
        <taxon>Neopterygii</taxon>
        <taxon>Teleostei</taxon>
        <taxon>Osteoglossocephala</taxon>
        <taxon>Osteoglossomorpha</taxon>
        <taxon>Osteoglossiformes</taxon>
        <taxon>Osteoglossidae</taxon>
        <taxon>Scleropages</taxon>
    </lineage>
</organism>
<evidence type="ECO:0000256" key="14">
    <source>
        <dbReference type="ARBA" id="ARBA00050470"/>
    </source>
</evidence>
<dbReference type="Gene3D" id="3.90.550.50">
    <property type="match status" value="1"/>
</dbReference>
<keyword evidence="18" id="KW-1185">Reference proteome</keyword>
<dbReference type="RefSeq" id="XP_029111761.1">
    <property type="nucleotide sequence ID" value="XM_029255928.1"/>
</dbReference>
<dbReference type="AlphaFoldDB" id="A0A8C9SK93"/>
<dbReference type="FunFam" id="3.90.550.50:FF:000010">
    <property type="entry name" value="Hexosyltransferase"/>
    <property type="match status" value="1"/>
</dbReference>
<evidence type="ECO:0000256" key="16">
    <source>
        <dbReference type="RuleBase" id="RU363063"/>
    </source>
</evidence>
<keyword evidence="11" id="KW-0472">Membrane</keyword>
<evidence type="ECO:0000256" key="10">
    <source>
        <dbReference type="ARBA" id="ARBA00023034"/>
    </source>
</evidence>
<evidence type="ECO:0000256" key="3">
    <source>
        <dbReference type="ARBA" id="ARBA00004922"/>
    </source>
</evidence>
<evidence type="ECO:0000256" key="1">
    <source>
        <dbReference type="ARBA" id="ARBA00001936"/>
    </source>
</evidence>
<reference evidence="17" key="3">
    <citation type="submission" date="2025-09" db="UniProtKB">
        <authorList>
            <consortium name="Ensembl"/>
        </authorList>
    </citation>
    <scope>IDENTIFICATION</scope>
</reference>
<evidence type="ECO:0000256" key="8">
    <source>
        <dbReference type="ARBA" id="ARBA00022968"/>
    </source>
</evidence>
<dbReference type="OrthoDB" id="5957813at2759"/>
<dbReference type="GeneTree" id="ENSGT00940000161895"/>